<dbReference type="STRING" id="290054.SAMN02745114_01698"/>
<dbReference type="EMBL" id="FUWW01000031">
    <property type="protein sequence ID" value="SJZ82756.1"/>
    <property type="molecule type" value="Genomic_DNA"/>
</dbReference>
<dbReference type="PANTHER" id="PTHR47313">
    <property type="entry name" value="RIBOSOMAL RNA LARGE SUBUNIT METHYLTRANSFERASE K/L"/>
    <property type="match status" value="1"/>
</dbReference>
<dbReference type="InterPro" id="IPR002052">
    <property type="entry name" value="DNA_methylase_N6_adenine_CS"/>
</dbReference>
<gene>
    <name evidence="5" type="ORF">SAMN02745114_01698</name>
</gene>
<proteinExistence type="predicted"/>
<dbReference type="Pfam" id="PF02926">
    <property type="entry name" value="THUMP"/>
    <property type="match status" value="1"/>
</dbReference>
<sequence>MMMKMVATCLLGIEGIVADDLKAMDAQNVCAENGRVFFDGDETILARANIWSRYAERILIVLDRFTAVTFEELFQAVKALPWSEFIGSADEFPVKGFSINSTLHSVPDCQKIIKKAIVESLKEDYHINWFEESGPVHQIQFSIMKDEVTIMLDTSGRGLHKRGYRPVGNDAPIRETLAAAMCRLSQLRHYHTMYDPCCGSGTILIEGAMLANNIAPGINRNFDVDRWGFVPESVWMSERERCHDLIKTDTDFVAFGSDIDPHAIELTEKNARNIKVDKFIRASVCDVAKFNPTTEKGTLITNPPYGERMLDIRTAEKLYRVMGDKFVRRHGWSYGIISPDEEFEKCFGRKADKRRKLYNGMIKCQYYMYFK</sequence>
<dbReference type="OrthoDB" id="9809404at2"/>
<dbReference type="Pfam" id="PF22020">
    <property type="entry name" value="RlmL_1st"/>
    <property type="match status" value="1"/>
</dbReference>
<dbReference type="SUPFAM" id="SSF53335">
    <property type="entry name" value="S-adenosyl-L-methionine-dependent methyltransferases"/>
    <property type="match status" value="1"/>
</dbReference>
<organism evidence="5 6">
    <name type="scientific">Eubacterium coprostanoligenes</name>
    <dbReference type="NCBI Taxonomy" id="290054"/>
    <lineage>
        <taxon>Bacteria</taxon>
        <taxon>Bacillati</taxon>
        <taxon>Bacillota</taxon>
        <taxon>Clostridia</taxon>
        <taxon>Eubacteriales</taxon>
        <taxon>Eubacteriaceae</taxon>
        <taxon>Eubacterium</taxon>
    </lineage>
</organism>
<keyword evidence="1 5" id="KW-0489">Methyltransferase</keyword>
<reference evidence="5 6" key="1">
    <citation type="submission" date="2017-02" db="EMBL/GenBank/DDBJ databases">
        <authorList>
            <person name="Peterson S.W."/>
        </authorList>
    </citation>
    <scope>NUCLEOTIDE SEQUENCE [LARGE SCALE GENOMIC DNA]</scope>
    <source>
        <strain evidence="5 6">ATCC 51222</strain>
    </source>
</reference>
<dbReference type="AlphaFoldDB" id="A0A1T4NUN9"/>
<keyword evidence="6" id="KW-1185">Reference proteome</keyword>
<dbReference type="InterPro" id="IPR029063">
    <property type="entry name" value="SAM-dependent_MTases_sf"/>
</dbReference>
<dbReference type="CDD" id="cd11715">
    <property type="entry name" value="THUMP_AdoMetMT"/>
    <property type="match status" value="1"/>
</dbReference>
<dbReference type="InterPro" id="IPR000241">
    <property type="entry name" value="RlmKL-like_Mtase"/>
</dbReference>
<dbReference type="Pfam" id="PF01170">
    <property type="entry name" value="UPF0020"/>
    <property type="match status" value="1"/>
</dbReference>
<feature type="domain" description="THUMP" evidence="4">
    <location>
        <begin position="44"/>
        <end position="154"/>
    </location>
</feature>
<keyword evidence="3" id="KW-0694">RNA-binding</keyword>
<evidence type="ECO:0000313" key="6">
    <source>
        <dbReference type="Proteomes" id="UP000190657"/>
    </source>
</evidence>
<dbReference type="PROSITE" id="PS51165">
    <property type="entry name" value="THUMP"/>
    <property type="match status" value="1"/>
</dbReference>
<evidence type="ECO:0000259" key="4">
    <source>
        <dbReference type="PROSITE" id="PS51165"/>
    </source>
</evidence>
<evidence type="ECO:0000256" key="2">
    <source>
        <dbReference type="ARBA" id="ARBA00022679"/>
    </source>
</evidence>
<protein>
    <submittedName>
        <fullName evidence="5">Putative N6-adenine-specific DNA methylase</fullName>
    </submittedName>
</protein>
<dbReference type="GO" id="GO:0070043">
    <property type="term" value="F:rRNA (guanine-N7-)-methyltransferase activity"/>
    <property type="evidence" value="ECO:0007669"/>
    <property type="project" value="TreeGrafter"/>
</dbReference>
<name>A0A1T4NUN9_9FIRM</name>
<dbReference type="GO" id="GO:0003723">
    <property type="term" value="F:RNA binding"/>
    <property type="evidence" value="ECO:0007669"/>
    <property type="project" value="UniProtKB-UniRule"/>
</dbReference>
<dbReference type="Gene3D" id="3.30.2130.30">
    <property type="match status" value="1"/>
</dbReference>
<dbReference type="SMART" id="SM00981">
    <property type="entry name" value="THUMP"/>
    <property type="match status" value="1"/>
</dbReference>
<evidence type="ECO:0000256" key="1">
    <source>
        <dbReference type="ARBA" id="ARBA00022603"/>
    </source>
</evidence>
<evidence type="ECO:0000256" key="3">
    <source>
        <dbReference type="PROSITE-ProRule" id="PRU00529"/>
    </source>
</evidence>
<dbReference type="PROSITE" id="PS00092">
    <property type="entry name" value="N6_MTASE"/>
    <property type="match status" value="1"/>
</dbReference>
<dbReference type="Proteomes" id="UP000190657">
    <property type="component" value="Unassembled WGS sequence"/>
</dbReference>
<accession>A0A1T4NUN9</accession>
<evidence type="ECO:0000313" key="5">
    <source>
        <dbReference type="EMBL" id="SJZ82756.1"/>
    </source>
</evidence>
<keyword evidence="2" id="KW-0808">Transferase</keyword>
<dbReference type="RefSeq" id="WP_078769116.1">
    <property type="nucleotide sequence ID" value="NZ_FUWW01000031.1"/>
</dbReference>
<dbReference type="GO" id="GO:0008990">
    <property type="term" value="F:rRNA (guanine-N2-)-methyltransferase activity"/>
    <property type="evidence" value="ECO:0007669"/>
    <property type="project" value="TreeGrafter"/>
</dbReference>
<dbReference type="InterPro" id="IPR054170">
    <property type="entry name" value="RlmL_1st"/>
</dbReference>
<dbReference type="PANTHER" id="PTHR47313:SF1">
    <property type="entry name" value="RIBOSOMAL RNA LARGE SUBUNIT METHYLTRANSFERASE K_L"/>
    <property type="match status" value="1"/>
</dbReference>
<dbReference type="Gene3D" id="3.40.50.150">
    <property type="entry name" value="Vaccinia Virus protein VP39"/>
    <property type="match status" value="1"/>
</dbReference>
<dbReference type="InterPro" id="IPR004114">
    <property type="entry name" value="THUMP_dom"/>
</dbReference>